<protein>
    <submittedName>
        <fullName evidence="4">Major_cap_HK97, phage major capsid protein, HK97 family</fullName>
    </submittedName>
</protein>
<sequence length="283" mass="30061">MVDINRSTSGVYLPEAVSGEILAKVQEASVIQRVARRLALPGNGTAVSIITGEPTASWVGETEEKPVSNPTVSNKVLRPYKLAVIETFSNEFRRDLPALYSALADRLPAALAKKFDTTAFHGTAPGSDFDTLAGAADSYLTYNGLVDVISGLGADGYDFNGVVVAPQGEAELLRIKDNDGRPIFIGDAATASGIGSVLGRPVFKNRSAYLNTTNDVLGFAGDWSQAIWGQVGDVQIKISDQATLVSGESTINLFQQNMFAVLAEIEVGFRVSNTAAFRKLIAD</sequence>
<organism evidence="4">
    <name type="scientific">uncultured Caudovirales phage</name>
    <dbReference type="NCBI Taxonomy" id="2100421"/>
    <lineage>
        <taxon>Viruses</taxon>
        <taxon>Duplodnaviria</taxon>
        <taxon>Heunggongvirae</taxon>
        <taxon>Uroviricota</taxon>
        <taxon>Caudoviricetes</taxon>
        <taxon>Peduoviridae</taxon>
        <taxon>Maltschvirus</taxon>
        <taxon>Maltschvirus maltsch</taxon>
    </lineage>
</organism>
<dbReference type="Gene3D" id="3.30.2400.10">
    <property type="entry name" value="Major capsid protein gp5"/>
    <property type="match status" value="1"/>
</dbReference>
<gene>
    <name evidence="4" type="ORF">UFOVP609_15</name>
</gene>
<evidence type="ECO:0000259" key="3">
    <source>
        <dbReference type="Pfam" id="PF05065"/>
    </source>
</evidence>
<dbReference type="InterPro" id="IPR024455">
    <property type="entry name" value="Phage_capsid"/>
</dbReference>
<dbReference type="Pfam" id="PF05065">
    <property type="entry name" value="Phage_capsid"/>
    <property type="match status" value="1"/>
</dbReference>
<dbReference type="InterPro" id="IPR054612">
    <property type="entry name" value="Phage_capsid-like_C"/>
</dbReference>
<reference evidence="4" key="1">
    <citation type="submission" date="2020-04" db="EMBL/GenBank/DDBJ databases">
        <authorList>
            <person name="Chiriac C."/>
            <person name="Salcher M."/>
            <person name="Ghai R."/>
            <person name="Kavagutti S V."/>
        </authorList>
    </citation>
    <scope>NUCLEOTIDE SEQUENCE</scope>
</reference>
<dbReference type="EMBL" id="LR796588">
    <property type="protein sequence ID" value="CAB4152553.1"/>
    <property type="molecule type" value="Genomic_DNA"/>
</dbReference>
<keyword evidence="2" id="KW-0946">Virion</keyword>
<evidence type="ECO:0000313" key="4">
    <source>
        <dbReference type="EMBL" id="CAB4152553.1"/>
    </source>
</evidence>
<comment type="subcellular location">
    <subcellularLocation>
        <location evidence="1">Virion</location>
    </subcellularLocation>
</comment>
<proteinExistence type="predicted"/>
<evidence type="ECO:0000256" key="1">
    <source>
        <dbReference type="ARBA" id="ARBA00004328"/>
    </source>
</evidence>
<feature type="domain" description="Phage capsid-like C-terminal" evidence="3">
    <location>
        <begin position="10"/>
        <end position="280"/>
    </location>
</feature>
<evidence type="ECO:0000256" key="2">
    <source>
        <dbReference type="ARBA" id="ARBA00022844"/>
    </source>
</evidence>
<accession>A0A6J5N5K0</accession>
<dbReference type="Gene3D" id="3.30.2320.10">
    <property type="entry name" value="hypothetical protein PF0899 domain"/>
    <property type="match status" value="1"/>
</dbReference>
<dbReference type="SUPFAM" id="SSF56563">
    <property type="entry name" value="Major capsid protein gp5"/>
    <property type="match status" value="1"/>
</dbReference>
<dbReference type="GO" id="GO:0044423">
    <property type="term" value="C:virion component"/>
    <property type="evidence" value="ECO:0007669"/>
    <property type="project" value="UniProtKB-KW"/>
</dbReference>
<dbReference type="NCBIfam" id="TIGR01554">
    <property type="entry name" value="major_cap_HK97"/>
    <property type="match status" value="1"/>
</dbReference>
<name>A0A6J5N5K0_9CAUD</name>